<dbReference type="Gene3D" id="2.170.130.30">
    <property type="match status" value="1"/>
</dbReference>
<dbReference type="Proteomes" id="UP001179600">
    <property type="component" value="Chromosome"/>
</dbReference>
<dbReference type="InterPro" id="IPR027954">
    <property type="entry name" value="Transcobalamin-like_C"/>
</dbReference>
<evidence type="ECO:0000256" key="1">
    <source>
        <dbReference type="SAM" id="SignalP"/>
    </source>
</evidence>
<organism evidence="3 4">
    <name type="scientific">Vagococcus lutrae</name>
    <dbReference type="NCBI Taxonomy" id="81947"/>
    <lineage>
        <taxon>Bacteria</taxon>
        <taxon>Bacillati</taxon>
        <taxon>Bacillota</taxon>
        <taxon>Bacilli</taxon>
        <taxon>Lactobacillales</taxon>
        <taxon>Enterococcaceae</taxon>
        <taxon>Vagococcus</taxon>
    </lineage>
</organism>
<sequence>MKKKWLVVGMTCVTSLVLVACTPASQTSEESKQTAVSEVSQAEFTLELKEDGETFSNETLVIKEGESLMSLMSEQHDIGEENGMIMEIDGHKSDSQTDKYWLYEVNGEMPDVGANEYFPQKDDKIVWELKELEIE</sequence>
<evidence type="ECO:0000313" key="3">
    <source>
        <dbReference type="EMBL" id="WCG23395.1"/>
    </source>
</evidence>
<dbReference type="AlphaFoldDB" id="A0AAE9XM90"/>
<accession>A0AAE9XM90</accession>
<proteinExistence type="predicted"/>
<name>A0AAE9XM90_9ENTE</name>
<evidence type="ECO:0000259" key="2">
    <source>
        <dbReference type="Pfam" id="PF14478"/>
    </source>
</evidence>
<feature type="domain" description="Transcobalamin-like C-terminal" evidence="2">
    <location>
        <begin position="65"/>
        <end position="130"/>
    </location>
</feature>
<reference evidence="3" key="1">
    <citation type="submission" date="2023-01" db="EMBL/GenBank/DDBJ databases">
        <title>Oxazolidinone resistance genes in florfenicol resistant enterococci from beef cattle and veal calves at slaughter.</title>
        <authorList>
            <person name="Biggel M."/>
        </authorList>
    </citation>
    <scope>NUCLEOTIDE SEQUENCE</scope>
    <source>
        <strain evidence="3">K204-1</strain>
    </source>
</reference>
<dbReference type="PROSITE" id="PS51257">
    <property type="entry name" value="PROKAR_LIPOPROTEIN"/>
    <property type="match status" value="1"/>
</dbReference>
<evidence type="ECO:0000313" key="4">
    <source>
        <dbReference type="Proteomes" id="UP001179600"/>
    </source>
</evidence>
<gene>
    <name evidence="3" type="ORF">PML95_03900</name>
</gene>
<dbReference type="RefSeq" id="WP_272163638.1">
    <property type="nucleotide sequence ID" value="NZ_CP116507.1"/>
</dbReference>
<feature type="signal peptide" evidence="1">
    <location>
        <begin position="1"/>
        <end position="20"/>
    </location>
</feature>
<dbReference type="EMBL" id="CP116507">
    <property type="protein sequence ID" value="WCG23395.1"/>
    <property type="molecule type" value="Genomic_DNA"/>
</dbReference>
<keyword evidence="1" id="KW-0732">Signal</keyword>
<protein>
    <submittedName>
        <fullName evidence="3">DUF4430 domain-containing protein</fullName>
    </submittedName>
</protein>
<dbReference type="Pfam" id="PF14478">
    <property type="entry name" value="DUF4430"/>
    <property type="match status" value="1"/>
</dbReference>
<feature type="chain" id="PRO_5042172082" evidence="1">
    <location>
        <begin position="21"/>
        <end position="135"/>
    </location>
</feature>